<protein>
    <submittedName>
        <fullName evidence="3">DNA polymerase-3 subunit delta</fullName>
        <ecNumber evidence="3">2.7.7.7</ecNumber>
    </submittedName>
</protein>
<feature type="region of interest" description="Disordered" evidence="1">
    <location>
        <begin position="59"/>
        <end position="86"/>
    </location>
</feature>
<feature type="domain" description="AAA+ ATPase" evidence="2">
    <location>
        <begin position="23"/>
        <end position="172"/>
    </location>
</feature>
<dbReference type="SUPFAM" id="SSF52540">
    <property type="entry name" value="P-loop containing nucleoside triphosphate hydrolases"/>
    <property type="match status" value="1"/>
</dbReference>
<evidence type="ECO:0000313" key="3">
    <source>
        <dbReference type="EMBL" id="MBB3957643.1"/>
    </source>
</evidence>
<dbReference type="Pfam" id="PF13177">
    <property type="entry name" value="DNA_pol3_delta2"/>
    <property type="match status" value="1"/>
</dbReference>
<dbReference type="AlphaFoldDB" id="A0A7W6G8Q3"/>
<comment type="caution">
    <text evidence="3">The sequence shown here is derived from an EMBL/GenBank/DDBJ whole genome shotgun (WGS) entry which is preliminary data.</text>
</comment>
<name>A0A7W6G8Q3_9SPHN</name>
<keyword evidence="3" id="KW-0808">Transferase</keyword>
<dbReference type="RefSeq" id="WP_343059209.1">
    <property type="nucleotide sequence ID" value="NZ_JACIDX010000029.1"/>
</dbReference>
<keyword evidence="3" id="KW-0548">Nucleotidyltransferase</keyword>
<accession>A0A7W6G8Q3</accession>
<dbReference type="Proteomes" id="UP000548867">
    <property type="component" value="Unassembled WGS sequence"/>
</dbReference>
<dbReference type="GO" id="GO:0003887">
    <property type="term" value="F:DNA-directed DNA polymerase activity"/>
    <property type="evidence" value="ECO:0007669"/>
    <property type="project" value="UniProtKB-EC"/>
</dbReference>
<reference evidence="3 4" key="1">
    <citation type="submission" date="2020-08" db="EMBL/GenBank/DDBJ databases">
        <title>Genomic Encyclopedia of Type Strains, Phase IV (KMG-IV): sequencing the most valuable type-strain genomes for metagenomic binning, comparative biology and taxonomic classification.</title>
        <authorList>
            <person name="Goeker M."/>
        </authorList>
    </citation>
    <scope>NUCLEOTIDE SEQUENCE [LARGE SCALE GENOMIC DNA]</scope>
    <source>
        <strain evidence="3 4">DSM 27057</strain>
    </source>
</reference>
<dbReference type="InterPro" id="IPR027417">
    <property type="entry name" value="P-loop_NTPase"/>
</dbReference>
<dbReference type="GO" id="GO:0006261">
    <property type="term" value="P:DNA-templated DNA replication"/>
    <property type="evidence" value="ECO:0007669"/>
    <property type="project" value="TreeGrafter"/>
</dbReference>
<evidence type="ECO:0000259" key="2">
    <source>
        <dbReference type="SMART" id="SM00382"/>
    </source>
</evidence>
<dbReference type="PANTHER" id="PTHR11669:SF8">
    <property type="entry name" value="DNA POLYMERASE III SUBUNIT DELTA"/>
    <property type="match status" value="1"/>
</dbReference>
<dbReference type="EMBL" id="JACIDX010000029">
    <property type="protein sequence ID" value="MBB3957643.1"/>
    <property type="molecule type" value="Genomic_DNA"/>
</dbReference>
<proteinExistence type="predicted"/>
<evidence type="ECO:0000256" key="1">
    <source>
        <dbReference type="SAM" id="MobiDB-lite"/>
    </source>
</evidence>
<gene>
    <name evidence="3" type="ORF">GGR38_004617</name>
</gene>
<dbReference type="EC" id="2.7.7.7" evidence="3"/>
<keyword evidence="4" id="KW-1185">Reference proteome</keyword>
<feature type="compositionally biased region" description="Basic and acidic residues" evidence="1">
    <location>
        <begin position="74"/>
        <end position="86"/>
    </location>
</feature>
<dbReference type="SMART" id="SM00382">
    <property type="entry name" value="AAA"/>
    <property type="match status" value="1"/>
</dbReference>
<sequence length="316" mass="34275">MTRLLGHDAPWREWHAALGSARMHHAWILAGPQGVGKGSFARIAAAELVAEPGVAQPPVEAHPDILIPEYPPATKEDEKKREAGEDYNRKRSIPIDEIRRMQHRLNTRPTLGNRRVVILDTADDLEKNAVNALLKSLEEPPAGTYFLLVAHRIGRLLPTIRSRCRILRFAPLEDGQVDLVLSRAAPHTNAATRAAAIAAAQGSPGVALEFVEEDLAPVHALMQRLAVEGDPDLALRGALATVMGTRPSRARVQAAFELARAVLADNLRAASPERQARMIEAHAALVRLGAEAPIFNYEPPMLAMEMGALLASASGR</sequence>
<dbReference type="InterPro" id="IPR003593">
    <property type="entry name" value="AAA+_ATPase"/>
</dbReference>
<dbReference type="Gene3D" id="3.40.50.300">
    <property type="entry name" value="P-loop containing nucleotide triphosphate hydrolases"/>
    <property type="match status" value="1"/>
</dbReference>
<organism evidence="3 4">
    <name type="scientific">Novosphingobium sediminicola</name>
    <dbReference type="NCBI Taxonomy" id="563162"/>
    <lineage>
        <taxon>Bacteria</taxon>
        <taxon>Pseudomonadati</taxon>
        <taxon>Pseudomonadota</taxon>
        <taxon>Alphaproteobacteria</taxon>
        <taxon>Sphingomonadales</taxon>
        <taxon>Sphingomonadaceae</taxon>
        <taxon>Novosphingobium</taxon>
    </lineage>
</organism>
<dbReference type="PANTHER" id="PTHR11669">
    <property type="entry name" value="REPLICATION FACTOR C / DNA POLYMERASE III GAMMA-TAU SUBUNIT"/>
    <property type="match status" value="1"/>
</dbReference>
<evidence type="ECO:0000313" key="4">
    <source>
        <dbReference type="Proteomes" id="UP000548867"/>
    </source>
</evidence>
<dbReference type="InterPro" id="IPR050238">
    <property type="entry name" value="DNA_Rep/Repair_Clamp_Loader"/>
</dbReference>